<keyword evidence="2" id="KW-0472">Membrane</keyword>
<dbReference type="InterPro" id="IPR007313">
    <property type="entry name" value="FxsA"/>
</dbReference>
<keyword evidence="2" id="KW-1133">Transmembrane helix</keyword>
<protein>
    <submittedName>
        <fullName evidence="3">UPF0716 protein FxsA</fullName>
    </submittedName>
</protein>
<dbReference type="RefSeq" id="WP_141928547.1">
    <property type="nucleotide sequence ID" value="NZ_BAABCI010000027.1"/>
</dbReference>
<feature type="compositionally biased region" description="Acidic residues" evidence="1">
    <location>
        <begin position="164"/>
        <end position="173"/>
    </location>
</feature>
<keyword evidence="2" id="KW-0812">Transmembrane</keyword>
<dbReference type="Pfam" id="PF04186">
    <property type="entry name" value="FxsA"/>
    <property type="match status" value="1"/>
</dbReference>
<proteinExistence type="predicted"/>
<evidence type="ECO:0000313" key="4">
    <source>
        <dbReference type="Proteomes" id="UP000320806"/>
    </source>
</evidence>
<feature type="region of interest" description="Disordered" evidence="1">
    <location>
        <begin position="137"/>
        <end position="173"/>
    </location>
</feature>
<evidence type="ECO:0000256" key="1">
    <source>
        <dbReference type="SAM" id="MobiDB-lite"/>
    </source>
</evidence>
<feature type="transmembrane region" description="Helical" evidence="2">
    <location>
        <begin position="12"/>
        <end position="32"/>
    </location>
</feature>
<dbReference type="EMBL" id="VFMO01000001">
    <property type="protein sequence ID" value="TQJ14795.1"/>
    <property type="molecule type" value="Genomic_DNA"/>
</dbReference>
<dbReference type="Proteomes" id="UP000320806">
    <property type="component" value="Unassembled WGS sequence"/>
</dbReference>
<evidence type="ECO:0000313" key="3">
    <source>
        <dbReference type="EMBL" id="TQJ14795.1"/>
    </source>
</evidence>
<dbReference type="AlphaFoldDB" id="A0A542EHJ3"/>
<sequence length="173" mass="18726">MAQRRGRGKIGWILFLMLLVIPVIEVIVIIQVGRTIGGWQTFGLLVLWSLIGAWLVKSQWRTAWRALRTALQTGRMPARELTDAALILIGGTLLLAPGFLTDIIGLFLILPFTRPLARPLLQAAVARRLLDGTMVGATTVSTGPTGTPGAGPMTGPRRRPAQDDVIEGEIVDD</sequence>
<accession>A0A542EHJ3</accession>
<name>A0A542EHJ3_9MICO</name>
<evidence type="ECO:0000256" key="2">
    <source>
        <dbReference type="SAM" id="Phobius"/>
    </source>
</evidence>
<comment type="caution">
    <text evidence="3">The sequence shown here is derived from an EMBL/GenBank/DDBJ whole genome shotgun (WGS) entry which is preliminary data.</text>
</comment>
<dbReference type="NCBIfam" id="NF008528">
    <property type="entry name" value="PRK11463.1-2"/>
    <property type="match status" value="1"/>
</dbReference>
<feature type="transmembrane region" description="Helical" evidence="2">
    <location>
        <begin position="38"/>
        <end position="56"/>
    </location>
</feature>
<dbReference type="PANTHER" id="PTHR35335">
    <property type="entry name" value="UPF0716 PROTEIN FXSA"/>
    <property type="match status" value="1"/>
</dbReference>
<organism evidence="3 4">
    <name type="scientific">Yimella lutea</name>
    <dbReference type="NCBI Taxonomy" id="587872"/>
    <lineage>
        <taxon>Bacteria</taxon>
        <taxon>Bacillati</taxon>
        <taxon>Actinomycetota</taxon>
        <taxon>Actinomycetes</taxon>
        <taxon>Micrococcales</taxon>
        <taxon>Dermacoccaceae</taxon>
        <taxon>Yimella</taxon>
    </lineage>
</organism>
<dbReference type="OrthoDB" id="9792788at2"/>
<dbReference type="PANTHER" id="PTHR35335:SF1">
    <property type="entry name" value="UPF0716 PROTEIN FXSA"/>
    <property type="match status" value="1"/>
</dbReference>
<feature type="transmembrane region" description="Helical" evidence="2">
    <location>
        <begin position="85"/>
        <end position="110"/>
    </location>
</feature>
<dbReference type="GO" id="GO:0016020">
    <property type="term" value="C:membrane"/>
    <property type="evidence" value="ECO:0007669"/>
    <property type="project" value="InterPro"/>
</dbReference>
<gene>
    <name evidence="3" type="ORF">FB459_2303</name>
</gene>
<feature type="compositionally biased region" description="Low complexity" evidence="1">
    <location>
        <begin position="137"/>
        <end position="155"/>
    </location>
</feature>
<reference evidence="3 4" key="1">
    <citation type="submission" date="2019-06" db="EMBL/GenBank/DDBJ databases">
        <title>Sequencing the genomes of 1000 actinobacteria strains.</title>
        <authorList>
            <person name="Klenk H.-P."/>
        </authorList>
    </citation>
    <scope>NUCLEOTIDE SEQUENCE [LARGE SCALE GENOMIC DNA]</scope>
    <source>
        <strain evidence="3 4">DSM 19828</strain>
    </source>
</reference>
<keyword evidence="4" id="KW-1185">Reference proteome</keyword>